<comment type="caution">
    <text evidence="2">The sequence shown here is derived from an EMBL/GenBank/DDBJ whole genome shotgun (WGS) entry which is preliminary data.</text>
</comment>
<dbReference type="EMBL" id="QUZK01000022">
    <property type="protein sequence ID" value="RFF31262.1"/>
    <property type="molecule type" value="Genomic_DNA"/>
</dbReference>
<accession>A0A3E1KAG2</accession>
<evidence type="ECO:0000256" key="1">
    <source>
        <dbReference type="SAM" id="SignalP"/>
    </source>
</evidence>
<dbReference type="RefSeq" id="WP_116650110.1">
    <property type="nucleotide sequence ID" value="NZ_QUZK01000022.1"/>
</dbReference>
<protein>
    <recommendedName>
        <fullName evidence="4">Transferrin-binding protein B C-lobe/N-lobe beta barrel domain-containing protein</fullName>
    </recommendedName>
</protein>
<name>A0A3E1KAG2_9GAMM</name>
<sequence length="275" mass="28335">MTTNKILAAGALFVLSLAPAWADEPAGVTVEELRAMSSEERRATLKALSPEKRQGLWLQAKRMDWQENRGGSGSAEGFYRDAVANLDSNANPRTANASPRAMGTITYDDGVITNSFGGGALVGNRFNTHDGGINITASGTIDTIQAVVVEGPAVTTSSAGFVIEGPQTTGGGAQAIFSTFTAGLTGSTDTVTFAGLGVNYTGSSFFVIFGDFASVYVPAFGSGSTAGQGHHGVVGYTGGMGPDITGTFDFGETLNALVRATGNILPVELIEYDVQ</sequence>
<feature type="chain" id="PRO_5017541565" description="Transferrin-binding protein B C-lobe/N-lobe beta barrel domain-containing protein" evidence="1">
    <location>
        <begin position="23"/>
        <end position="275"/>
    </location>
</feature>
<feature type="signal peptide" evidence="1">
    <location>
        <begin position="1"/>
        <end position="22"/>
    </location>
</feature>
<evidence type="ECO:0008006" key="4">
    <source>
        <dbReference type="Google" id="ProtNLM"/>
    </source>
</evidence>
<organism evidence="2 3">
    <name type="scientific">Wenzhouxiangella sediminis</name>
    <dbReference type="NCBI Taxonomy" id="1792836"/>
    <lineage>
        <taxon>Bacteria</taxon>
        <taxon>Pseudomonadati</taxon>
        <taxon>Pseudomonadota</taxon>
        <taxon>Gammaproteobacteria</taxon>
        <taxon>Chromatiales</taxon>
        <taxon>Wenzhouxiangellaceae</taxon>
        <taxon>Wenzhouxiangella</taxon>
    </lineage>
</organism>
<dbReference type="OrthoDB" id="9842816at2"/>
<keyword evidence="1" id="KW-0732">Signal</keyword>
<keyword evidence="3" id="KW-1185">Reference proteome</keyword>
<reference evidence="2 3" key="1">
    <citation type="submission" date="2018-08" db="EMBL/GenBank/DDBJ databases">
        <title>Wenzhouxiangella salilacus sp. nov., a novel bacterium isolated from a saline lake in Xinjiang Province, China.</title>
        <authorList>
            <person name="Han S."/>
        </authorList>
    </citation>
    <scope>NUCLEOTIDE SEQUENCE [LARGE SCALE GENOMIC DNA]</scope>
    <source>
        <strain evidence="2 3">XDB06</strain>
    </source>
</reference>
<gene>
    <name evidence="2" type="ORF">DZC52_05450</name>
</gene>
<dbReference type="Proteomes" id="UP000260351">
    <property type="component" value="Unassembled WGS sequence"/>
</dbReference>
<dbReference type="AlphaFoldDB" id="A0A3E1KAG2"/>
<proteinExistence type="predicted"/>
<evidence type="ECO:0000313" key="3">
    <source>
        <dbReference type="Proteomes" id="UP000260351"/>
    </source>
</evidence>
<evidence type="ECO:0000313" key="2">
    <source>
        <dbReference type="EMBL" id="RFF31262.1"/>
    </source>
</evidence>